<dbReference type="Pfam" id="PF01582">
    <property type="entry name" value="TIR"/>
    <property type="match status" value="1"/>
</dbReference>
<dbReference type="Pfam" id="PF23282">
    <property type="entry name" value="WHD_ROQ1"/>
    <property type="match status" value="1"/>
</dbReference>
<accession>A0ABD3JPH7</accession>
<gene>
    <name evidence="5" type="ORF">ACJRO7_026589</name>
</gene>
<dbReference type="GO" id="GO:0051707">
    <property type="term" value="P:response to other organism"/>
    <property type="evidence" value="ECO:0007669"/>
    <property type="project" value="UniProtKB-ARBA"/>
</dbReference>
<dbReference type="SUPFAM" id="SSF52058">
    <property type="entry name" value="L domain-like"/>
    <property type="match status" value="1"/>
</dbReference>
<evidence type="ECO:0000256" key="1">
    <source>
        <dbReference type="ARBA" id="ARBA00022614"/>
    </source>
</evidence>
<dbReference type="Gene3D" id="3.80.10.10">
    <property type="entry name" value="Ribonuclease Inhibitor"/>
    <property type="match status" value="2"/>
</dbReference>
<dbReference type="InterPro" id="IPR000157">
    <property type="entry name" value="TIR_dom"/>
</dbReference>
<proteinExistence type="predicted"/>
<dbReference type="PANTHER" id="PTHR11017">
    <property type="entry name" value="LEUCINE-RICH REPEAT-CONTAINING PROTEIN"/>
    <property type="match status" value="1"/>
</dbReference>
<evidence type="ECO:0000256" key="2">
    <source>
        <dbReference type="ARBA" id="ARBA00022737"/>
    </source>
</evidence>
<dbReference type="Pfam" id="PF23598">
    <property type="entry name" value="LRR_14"/>
    <property type="match status" value="1"/>
</dbReference>
<protein>
    <recommendedName>
        <fullName evidence="4">TIR domain-containing protein</fullName>
    </recommendedName>
</protein>
<keyword evidence="2" id="KW-0677">Repeat</keyword>
<reference evidence="5 6" key="1">
    <citation type="submission" date="2024-11" db="EMBL/GenBank/DDBJ databases">
        <title>Chromosome-level genome assembly of Eucalyptus globulus Labill. provides insights into its genome evolution.</title>
        <authorList>
            <person name="Li X."/>
        </authorList>
    </citation>
    <scope>NUCLEOTIDE SEQUENCE [LARGE SCALE GENOMIC DNA]</scope>
    <source>
        <strain evidence="5">CL2024</strain>
        <tissue evidence="5">Fresh tender leaves</tissue>
    </source>
</reference>
<keyword evidence="6" id="KW-1185">Reference proteome</keyword>
<comment type="caution">
    <text evidence="5">The sequence shown here is derived from an EMBL/GenBank/DDBJ whole genome shotgun (WGS) entry which is preliminary data.</text>
</comment>
<sequence>MDICNNHLGLPSTKWPDVCRYEAFLSFRGGDIRGGFVEFLYEGLADSGIIAFIDHRGIEIGEHIMPKILQVIGKTQICIPIFSKDFASSKSCLKEVEKMVECDRTIMPIFYDVSPSVVGEQKESYQQSFRDHEADGATSTTINNWKKALHSVSRKRGWELEKFQHGQRELINEVVSTVRRLLRKDDLYVTAHLVGMDQPVQEVMRKLGVGYENGEVIKGQMVTGKRVVEISGLPGIGKSTLAAVVYNKIHHLFEGKSFLKEVEQTRLLSLQEDLVSGLQKRAYTFKSPAEGNEFIKYKFGDLRVLIILDDVSDFKQINSLAGDLSWFGPGSRIIVISKRSNLVDNHNQVHVTSASGSTVNRCDDILVEKYKLKEMNSDHAFQLFCSVLREKPLKKEFSSLVCEIISAAGGIPLVIEVVGSFLRGKPIEFWKEAMGRLKREPYTAEVKRILKRRYEDLEKNAQEIFLDVACFFVGKDKTIPSYMWEACEYDPYSGINELHDLSLVKTRENNELWMNNQLRACMFEFVSVPRNKNFCFFVPGNKKGTETRLCAFLFLFCSFDAASEALSATFDKPHLFPERRFFCEFSKLRYLKMNHAIVKAYKQSAKSSIEDFYLQRLKWLEWQGCNDISSLLALDMSKLIVLDLSGSTSSHWQCWTPIMMRAKNLKVLILKDCRLLMESPFSHAAVTLERLNLERSTLPTCAVRSISELRNLVSLNIKFCSFVQELPKDISSLEALKELYIDGTPIKAIDIAEGSYGKLKILSACNCEFLSLPNSIGNLKSLSYLALNETKLSELPCSIGLLENLQTLSLRNCRSLWKLPDSIGNLKKLQVMDLSSTIVDEIPSSVKDLQNLKELKMAGTHIRKFPGGIKNLESLEEIDFSGCRNLRGECNITGLSSLRVLLLEHTDISRLIVTDRQSYNPKNLKLDGDVPISIIGTIQGHGIGSTDVRLDHRSRLTDIISACDDESETVAMWRSDRSKEVIGG</sequence>
<dbReference type="Proteomes" id="UP001634007">
    <property type="component" value="Unassembled WGS sequence"/>
</dbReference>
<name>A0ABD3JPH7_EUCGL</name>
<dbReference type="Gene3D" id="3.40.50.300">
    <property type="entry name" value="P-loop containing nucleotide triphosphate hydrolases"/>
    <property type="match status" value="1"/>
</dbReference>
<dbReference type="InterPro" id="IPR032675">
    <property type="entry name" value="LRR_dom_sf"/>
</dbReference>
<dbReference type="InterPro" id="IPR027417">
    <property type="entry name" value="P-loop_NTPase"/>
</dbReference>
<dbReference type="SUPFAM" id="SSF52200">
    <property type="entry name" value="Toll/Interleukin receptor TIR domain"/>
    <property type="match status" value="1"/>
</dbReference>
<feature type="domain" description="TIR" evidence="4">
    <location>
        <begin position="19"/>
        <end position="182"/>
    </location>
</feature>
<dbReference type="InterPro" id="IPR042197">
    <property type="entry name" value="Apaf_helical"/>
</dbReference>
<dbReference type="InterPro" id="IPR002182">
    <property type="entry name" value="NB-ARC"/>
</dbReference>
<evidence type="ECO:0000256" key="3">
    <source>
        <dbReference type="ARBA" id="ARBA00022821"/>
    </source>
</evidence>
<dbReference type="PRINTS" id="PR00364">
    <property type="entry name" value="DISEASERSIST"/>
</dbReference>
<dbReference type="PROSITE" id="PS50104">
    <property type="entry name" value="TIR"/>
    <property type="match status" value="1"/>
</dbReference>
<keyword evidence="3" id="KW-0611">Plant defense</keyword>
<dbReference type="GO" id="GO:0006952">
    <property type="term" value="P:defense response"/>
    <property type="evidence" value="ECO:0007669"/>
    <property type="project" value="UniProtKB-KW"/>
</dbReference>
<dbReference type="InterPro" id="IPR058192">
    <property type="entry name" value="WHD_ROQ1-like"/>
</dbReference>
<dbReference type="InterPro" id="IPR055414">
    <property type="entry name" value="LRR_R13L4/SHOC2-like"/>
</dbReference>
<dbReference type="Gene3D" id="3.40.50.10140">
    <property type="entry name" value="Toll/interleukin-1 receptor homology (TIR) domain"/>
    <property type="match status" value="1"/>
</dbReference>
<keyword evidence="1" id="KW-0433">Leucine-rich repeat</keyword>
<evidence type="ECO:0000313" key="6">
    <source>
        <dbReference type="Proteomes" id="UP001634007"/>
    </source>
</evidence>
<dbReference type="Gene3D" id="1.10.8.430">
    <property type="entry name" value="Helical domain of apoptotic protease-activating factors"/>
    <property type="match status" value="1"/>
</dbReference>
<dbReference type="SMART" id="SM00255">
    <property type="entry name" value="TIR"/>
    <property type="match status" value="1"/>
</dbReference>
<dbReference type="SUPFAM" id="SSF52540">
    <property type="entry name" value="P-loop containing nucleoside triphosphate hydrolases"/>
    <property type="match status" value="1"/>
</dbReference>
<dbReference type="AlphaFoldDB" id="A0ABD3JPH7"/>
<evidence type="ECO:0000313" key="5">
    <source>
        <dbReference type="EMBL" id="KAL3729490.1"/>
    </source>
</evidence>
<evidence type="ECO:0000259" key="4">
    <source>
        <dbReference type="PROSITE" id="PS50104"/>
    </source>
</evidence>
<dbReference type="PANTHER" id="PTHR11017:SF570">
    <property type="entry name" value="DISEASE RESISTANCE PROTEIN (TIR-NBS CLASS)-RELATED"/>
    <property type="match status" value="1"/>
</dbReference>
<dbReference type="InterPro" id="IPR035897">
    <property type="entry name" value="Toll_tir_struct_dom_sf"/>
</dbReference>
<dbReference type="EMBL" id="JBJKBG010000007">
    <property type="protein sequence ID" value="KAL3729490.1"/>
    <property type="molecule type" value="Genomic_DNA"/>
</dbReference>
<dbReference type="Pfam" id="PF00931">
    <property type="entry name" value="NB-ARC"/>
    <property type="match status" value="1"/>
</dbReference>
<dbReference type="InterPro" id="IPR044974">
    <property type="entry name" value="Disease_R_plants"/>
</dbReference>
<organism evidence="5 6">
    <name type="scientific">Eucalyptus globulus</name>
    <name type="common">Tasmanian blue gum</name>
    <dbReference type="NCBI Taxonomy" id="34317"/>
    <lineage>
        <taxon>Eukaryota</taxon>
        <taxon>Viridiplantae</taxon>
        <taxon>Streptophyta</taxon>
        <taxon>Embryophyta</taxon>
        <taxon>Tracheophyta</taxon>
        <taxon>Spermatophyta</taxon>
        <taxon>Magnoliopsida</taxon>
        <taxon>eudicotyledons</taxon>
        <taxon>Gunneridae</taxon>
        <taxon>Pentapetalae</taxon>
        <taxon>rosids</taxon>
        <taxon>malvids</taxon>
        <taxon>Myrtales</taxon>
        <taxon>Myrtaceae</taxon>
        <taxon>Myrtoideae</taxon>
        <taxon>Eucalypteae</taxon>
        <taxon>Eucalyptus</taxon>
    </lineage>
</organism>